<evidence type="ECO:0000256" key="1">
    <source>
        <dbReference type="SAM" id="SignalP"/>
    </source>
</evidence>
<name>A0A2M4B7V4_9DIPT</name>
<proteinExistence type="predicted"/>
<reference evidence="2" key="1">
    <citation type="submission" date="2018-01" db="EMBL/GenBank/DDBJ databases">
        <title>An insight into the sialome of Amazonian anophelines.</title>
        <authorList>
            <person name="Ribeiro J.M."/>
            <person name="Scarpassa V."/>
            <person name="Calvo E."/>
        </authorList>
    </citation>
    <scope>NUCLEOTIDE SEQUENCE</scope>
    <source>
        <tissue evidence="2">Salivary glands</tissue>
    </source>
</reference>
<sequence>MRKKKRKRSVNNRSVSCLLLLSRLVCLGSVSRLDTCHGVKRGSVGLPSFRYLVIGFALARKRSKRRPQSHCPSKYTANM</sequence>
<keyword evidence="1" id="KW-0732">Signal</keyword>
<organism evidence="2">
    <name type="scientific">Anopheles triannulatus</name>
    <dbReference type="NCBI Taxonomy" id="58253"/>
    <lineage>
        <taxon>Eukaryota</taxon>
        <taxon>Metazoa</taxon>
        <taxon>Ecdysozoa</taxon>
        <taxon>Arthropoda</taxon>
        <taxon>Hexapoda</taxon>
        <taxon>Insecta</taxon>
        <taxon>Pterygota</taxon>
        <taxon>Neoptera</taxon>
        <taxon>Endopterygota</taxon>
        <taxon>Diptera</taxon>
        <taxon>Nematocera</taxon>
        <taxon>Culicoidea</taxon>
        <taxon>Culicidae</taxon>
        <taxon>Anophelinae</taxon>
        <taxon>Anopheles</taxon>
    </lineage>
</organism>
<dbReference type="AlphaFoldDB" id="A0A2M4B7V4"/>
<feature type="chain" id="PRO_5014979809" evidence="1">
    <location>
        <begin position="33"/>
        <end position="79"/>
    </location>
</feature>
<feature type="signal peptide" evidence="1">
    <location>
        <begin position="1"/>
        <end position="32"/>
    </location>
</feature>
<evidence type="ECO:0000313" key="2">
    <source>
        <dbReference type="EMBL" id="MBW49082.1"/>
    </source>
</evidence>
<dbReference type="EMBL" id="GGFK01015761">
    <property type="protein sequence ID" value="MBW49082.1"/>
    <property type="molecule type" value="Transcribed_RNA"/>
</dbReference>
<protein>
    <submittedName>
        <fullName evidence="2">Putative secreted protein</fullName>
    </submittedName>
</protein>
<accession>A0A2M4B7V4</accession>